<dbReference type="RefSeq" id="WP_268081768.1">
    <property type="nucleotide sequence ID" value="NZ_CP106885.1"/>
</dbReference>
<evidence type="ECO:0000256" key="1">
    <source>
        <dbReference type="ARBA" id="ARBA00022630"/>
    </source>
</evidence>
<dbReference type="EMBL" id="CP121261">
    <property type="protein sequence ID" value="WFP10509.1"/>
    <property type="molecule type" value="Genomic_DNA"/>
</dbReference>
<dbReference type="InterPro" id="IPR050641">
    <property type="entry name" value="RIFMO-like"/>
</dbReference>
<sequence length="422" mass="46228">MRTQVAIIGAGPAGLMLSHLLYLQGIESVVLERRSRDAICATIRAGVLEQGTVDLMSDAGLGDRMRREGFRHEGTVLRVGGVDRRIDFVELTGGRAVMVYAQHEVIKDLVDARLATGGDLRFEVADVTLHDLASSRPAVRYRSCGAHSGTDSRSGSGGSSSDSRSGNGDHGSERQTVQADFIVGCDGSHGVSRAAIAPQALQTFEHRYPYGWLGMLCKAPPSSSELIYALGDDGFALVSTRSLQVQRMYLQCDPRDQPEDWSDDRIWSTLRARLATRDGWQPNEGAIFEKTVVGMRSSVTEPMRHGRLFLAGDAAHVVPPTGAKGLNLAMSDVRLLSRALGRFYRQHREDLLDAYSATALGRVWRAQRFSWWMTSLLHRAPGADAFERKLQDAELDYLTRSRAASTALAENYVGLPAGPLWD</sequence>
<evidence type="ECO:0000256" key="2">
    <source>
        <dbReference type="ARBA" id="ARBA00022827"/>
    </source>
</evidence>
<dbReference type="SUPFAM" id="SSF51905">
    <property type="entry name" value="FAD/NAD(P)-binding domain"/>
    <property type="match status" value="1"/>
</dbReference>
<accession>A0ABY8H184</accession>
<dbReference type="Gene3D" id="3.50.50.60">
    <property type="entry name" value="FAD/NAD(P)-binding domain"/>
    <property type="match status" value="2"/>
</dbReference>
<dbReference type="Gene3D" id="3.30.9.10">
    <property type="entry name" value="D-Amino Acid Oxidase, subunit A, domain 2"/>
    <property type="match status" value="2"/>
</dbReference>
<proteinExistence type="predicted"/>
<name>A0ABY8H184_9BURK</name>
<keyword evidence="6" id="KW-1185">Reference proteome</keyword>
<gene>
    <name evidence="5" type="ORF">P8T11_11800</name>
</gene>
<dbReference type="PANTHER" id="PTHR43004:SF3">
    <property type="entry name" value="P-HYDROXYBENZOATE HYDROXYLASE"/>
    <property type="match status" value="1"/>
</dbReference>
<evidence type="ECO:0000313" key="6">
    <source>
        <dbReference type="Proteomes" id="UP001214170"/>
    </source>
</evidence>
<protein>
    <submittedName>
        <fullName evidence="5">4-hydroxybenzoate 3-monooxygenase</fullName>
    </submittedName>
</protein>
<reference evidence="5 6" key="1">
    <citation type="submission" date="2023-03" db="EMBL/GenBank/DDBJ databases">
        <title>Achromobacter spanius LIG8.</title>
        <authorList>
            <person name="Shrestha S."/>
        </authorList>
    </citation>
    <scope>NUCLEOTIDE SEQUENCE [LARGE SCALE GENOMIC DNA]</scope>
    <source>
        <strain evidence="5 6">LIG8</strain>
    </source>
</reference>
<dbReference type="Proteomes" id="UP001214170">
    <property type="component" value="Chromosome"/>
</dbReference>
<feature type="region of interest" description="Disordered" evidence="3">
    <location>
        <begin position="143"/>
        <end position="173"/>
    </location>
</feature>
<feature type="compositionally biased region" description="Low complexity" evidence="3">
    <location>
        <begin position="147"/>
        <end position="166"/>
    </location>
</feature>
<organism evidence="5 6">
    <name type="scientific">Achromobacter spanius</name>
    <dbReference type="NCBI Taxonomy" id="217203"/>
    <lineage>
        <taxon>Bacteria</taxon>
        <taxon>Pseudomonadati</taxon>
        <taxon>Pseudomonadota</taxon>
        <taxon>Betaproteobacteria</taxon>
        <taxon>Burkholderiales</taxon>
        <taxon>Alcaligenaceae</taxon>
        <taxon>Achromobacter</taxon>
    </lineage>
</organism>
<feature type="domain" description="FAD-binding" evidence="4">
    <location>
        <begin position="172"/>
        <end position="370"/>
    </location>
</feature>
<dbReference type="InterPro" id="IPR002938">
    <property type="entry name" value="FAD-bd"/>
</dbReference>
<keyword evidence="1" id="KW-0285">Flavoprotein</keyword>
<evidence type="ECO:0000313" key="5">
    <source>
        <dbReference type="EMBL" id="WFP10509.1"/>
    </source>
</evidence>
<dbReference type="Pfam" id="PF01494">
    <property type="entry name" value="FAD_binding_3"/>
    <property type="match status" value="2"/>
</dbReference>
<dbReference type="NCBIfam" id="NF006091">
    <property type="entry name" value="PRK08243.1"/>
    <property type="match status" value="1"/>
</dbReference>
<dbReference type="PANTHER" id="PTHR43004">
    <property type="entry name" value="TRK SYSTEM POTASSIUM UPTAKE PROTEIN"/>
    <property type="match status" value="1"/>
</dbReference>
<dbReference type="PRINTS" id="PR00420">
    <property type="entry name" value="RNGMNOXGNASE"/>
</dbReference>
<keyword evidence="2" id="KW-0274">FAD</keyword>
<evidence type="ECO:0000256" key="3">
    <source>
        <dbReference type="SAM" id="MobiDB-lite"/>
    </source>
</evidence>
<evidence type="ECO:0000259" key="4">
    <source>
        <dbReference type="Pfam" id="PF01494"/>
    </source>
</evidence>
<dbReference type="InterPro" id="IPR036188">
    <property type="entry name" value="FAD/NAD-bd_sf"/>
</dbReference>
<feature type="domain" description="FAD-binding" evidence="4">
    <location>
        <begin position="2"/>
        <end position="147"/>
    </location>
</feature>
<dbReference type="SUPFAM" id="SSF54373">
    <property type="entry name" value="FAD-linked reductases, C-terminal domain"/>
    <property type="match status" value="1"/>
</dbReference>